<evidence type="ECO:0000256" key="1">
    <source>
        <dbReference type="SAM" id="Phobius"/>
    </source>
</evidence>
<dbReference type="AlphaFoldDB" id="A0A845L533"/>
<keyword evidence="1" id="KW-0812">Transmembrane</keyword>
<reference evidence="3 4" key="1">
    <citation type="submission" date="2020-01" db="EMBL/GenBank/DDBJ databases">
        <title>Whole-genome sequence of Heliobacterium undosum DSM 13378.</title>
        <authorList>
            <person name="Kyndt J.A."/>
            <person name="Meyer T.E."/>
        </authorList>
    </citation>
    <scope>NUCLEOTIDE SEQUENCE [LARGE SCALE GENOMIC DNA]</scope>
    <source>
        <strain evidence="3 4">DSM 13378</strain>
    </source>
</reference>
<accession>A0A845L533</accession>
<dbReference type="SUPFAM" id="SSF81324">
    <property type="entry name" value="Voltage-gated potassium channels"/>
    <property type="match status" value="1"/>
</dbReference>
<keyword evidence="4" id="KW-1185">Reference proteome</keyword>
<sequence length="436" mass="51177">MLKSDYIQIIRKIEPEIDRLLIIIEQQLKYGKNKKAAENYRLLSRLMYSKRYIHFAIVFLENAFSVFLDLQMYLKGITCLESKIELLDQLNDIQGKAQVYEQMASVQKYYLRDYNRAGYNYSASARYYEMIQNYIAATKKADYSFECFEKANNKLKAKDSLNHAIRVSIKAGMINRAAYFVNTLYNRIKDDYSSSYLALCHKGFYTNKEIDPRKALFYVEKLIIAHFERGIVQRNLKHFLLEAQKLHLSVFKCRDDRLLSKIRETSSNSNELMSIYMDFSSFASNIGLFDEASYFKILYYDEELKVLKNEKQATKYLAYYWWKVTSNYGESLSRWMITSSLIVIVFGIIFSAPSCPQFFPEDLKQFLYSAKPEIKVSSELSFYTPFYFSIVTFTTLGYGDITPNNLYAHIWVTLEVIVGYFMLGGLITIFTKKVMR</sequence>
<protein>
    <recommendedName>
        <fullName evidence="2">Potassium channel domain-containing protein</fullName>
    </recommendedName>
</protein>
<keyword evidence="1" id="KW-0472">Membrane</keyword>
<dbReference type="EMBL" id="WXEY01000007">
    <property type="protein sequence ID" value="MZP29760.1"/>
    <property type="molecule type" value="Genomic_DNA"/>
</dbReference>
<dbReference type="Gene3D" id="1.10.287.70">
    <property type="match status" value="1"/>
</dbReference>
<name>A0A845L533_9FIRM</name>
<feature type="transmembrane region" description="Helical" evidence="1">
    <location>
        <begin position="410"/>
        <end position="430"/>
    </location>
</feature>
<evidence type="ECO:0000259" key="2">
    <source>
        <dbReference type="Pfam" id="PF07885"/>
    </source>
</evidence>
<feature type="transmembrane region" description="Helical" evidence="1">
    <location>
        <begin position="335"/>
        <end position="359"/>
    </location>
</feature>
<gene>
    <name evidence="3" type="ORF">GTO91_08585</name>
</gene>
<keyword evidence="1" id="KW-1133">Transmembrane helix</keyword>
<dbReference type="InterPro" id="IPR011990">
    <property type="entry name" value="TPR-like_helical_dom_sf"/>
</dbReference>
<dbReference type="Gene3D" id="1.25.40.10">
    <property type="entry name" value="Tetratricopeptide repeat domain"/>
    <property type="match status" value="1"/>
</dbReference>
<dbReference type="InterPro" id="IPR013099">
    <property type="entry name" value="K_chnl_dom"/>
</dbReference>
<dbReference type="OrthoDB" id="268207at2"/>
<evidence type="ECO:0000313" key="4">
    <source>
        <dbReference type="Proteomes" id="UP000463470"/>
    </source>
</evidence>
<dbReference type="RefSeq" id="WP_161257822.1">
    <property type="nucleotide sequence ID" value="NZ_WXEY01000007.1"/>
</dbReference>
<comment type="caution">
    <text evidence="3">The sequence shown here is derived from an EMBL/GenBank/DDBJ whole genome shotgun (WGS) entry which is preliminary data.</text>
</comment>
<dbReference type="Pfam" id="PF07885">
    <property type="entry name" value="Ion_trans_2"/>
    <property type="match status" value="1"/>
</dbReference>
<feature type="domain" description="Potassium channel" evidence="2">
    <location>
        <begin position="377"/>
        <end position="435"/>
    </location>
</feature>
<evidence type="ECO:0000313" key="3">
    <source>
        <dbReference type="EMBL" id="MZP29760.1"/>
    </source>
</evidence>
<dbReference type="Proteomes" id="UP000463470">
    <property type="component" value="Unassembled WGS sequence"/>
</dbReference>
<organism evidence="3 4">
    <name type="scientific">Heliomicrobium undosum</name>
    <dbReference type="NCBI Taxonomy" id="121734"/>
    <lineage>
        <taxon>Bacteria</taxon>
        <taxon>Bacillati</taxon>
        <taxon>Bacillota</taxon>
        <taxon>Clostridia</taxon>
        <taxon>Eubacteriales</taxon>
        <taxon>Heliobacteriaceae</taxon>
        <taxon>Heliomicrobium</taxon>
    </lineage>
</organism>
<feature type="transmembrane region" description="Helical" evidence="1">
    <location>
        <begin position="380"/>
        <end position="398"/>
    </location>
</feature>
<proteinExistence type="predicted"/>